<dbReference type="PANTHER" id="PTHR47667:SF1">
    <property type="entry name" value="REGULATOR OF TY1 TRANSPOSITION PROTEIN 107"/>
    <property type="match status" value="1"/>
</dbReference>
<dbReference type="Gene3D" id="3.40.50.10190">
    <property type="entry name" value="BRCT domain"/>
    <property type="match status" value="2"/>
</dbReference>
<sequence length="256" mass="28449">MLPVACPALAQIREKYGEAEKRGEVEVVTEVWMYHSLKSNSLLSPTTSFLYSPHLLDPIPNLSGSQIALCGFAEYDRRALVLILQSLGARIHGTFRVTSDVVISANPDDELERRASAWGARVAGIGWVEAMVQRGAYVMPREYPIRNPKPLDGVIVYVTDSVEQAEDMHTLAQSLGARYLTSFSPRCTHVVHMSKHPPPAKSDIKEASEVEVARGLGKFVVSPWWLTMCSRENARVDEVTYPSWYFPDTALLSTSV</sequence>
<organism evidence="2 3">
    <name type="scientific">Catenaria anguillulae PL171</name>
    <dbReference type="NCBI Taxonomy" id="765915"/>
    <lineage>
        <taxon>Eukaryota</taxon>
        <taxon>Fungi</taxon>
        <taxon>Fungi incertae sedis</taxon>
        <taxon>Blastocladiomycota</taxon>
        <taxon>Blastocladiomycetes</taxon>
        <taxon>Blastocladiales</taxon>
        <taxon>Catenariaceae</taxon>
        <taxon>Catenaria</taxon>
    </lineage>
</organism>
<comment type="caution">
    <text evidence="2">The sequence shown here is derived from an EMBL/GenBank/DDBJ whole genome shotgun (WGS) entry which is preliminary data.</text>
</comment>
<dbReference type="SUPFAM" id="SSF52113">
    <property type="entry name" value="BRCT domain"/>
    <property type="match status" value="2"/>
</dbReference>
<reference evidence="2 3" key="1">
    <citation type="submission" date="2016-07" db="EMBL/GenBank/DDBJ databases">
        <title>Pervasive Adenine N6-methylation of Active Genes in Fungi.</title>
        <authorList>
            <consortium name="DOE Joint Genome Institute"/>
            <person name="Mondo S.J."/>
            <person name="Dannebaum R.O."/>
            <person name="Kuo R.C."/>
            <person name="Labutti K."/>
            <person name="Haridas S."/>
            <person name="Kuo A."/>
            <person name="Salamov A."/>
            <person name="Ahrendt S.R."/>
            <person name="Lipzen A."/>
            <person name="Sullivan W."/>
            <person name="Andreopoulos W.B."/>
            <person name="Clum A."/>
            <person name="Lindquist E."/>
            <person name="Daum C."/>
            <person name="Ramamoorthy G.K."/>
            <person name="Gryganskyi A."/>
            <person name="Culley D."/>
            <person name="Magnuson J.K."/>
            <person name="James T.Y."/>
            <person name="O'Malley M.A."/>
            <person name="Stajich J.E."/>
            <person name="Spatafora J.W."/>
            <person name="Visel A."/>
            <person name="Grigoriev I.V."/>
        </authorList>
    </citation>
    <scope>NUCLEOTIDE SEQUENCE [LARGE SCALE GENOMIC DNA]</scope>
    <source>
        <strain evidence="2 3">PL171</strain>
    </source>
</reference>
<dbReference type="AlphaFoldDB" id="A0A1Y2I5N3"/>
<dbReference type="InterPro" id="IPR053036">
    <property type="entry name" value="CellCycle_DNARepair_Reg"/>
</dbReference>
<evidence type="ECO:0000313" key="2">
    <source>
        <dbReference type="EMBL" id="ORZ41614.1"/>
    </source>
</evidence>
<dbReference type="InterPro" id="IPR036420">
    <property type="entry name" value="BRCT_dom_sf"/>
</dbReference>
<dbReference type="STRING" id="765915.A0A1Y2I5N3"/>
<proteinExistence type="predicted"/>
<dbReference type="PROSITE" id="PS50172">
    <property type="entry name" value="BRCT"/>
    <property type="match status" value="1"/>
</dbReference>
<dbReference type="EMBL" id="MCFL01000001">
    <property type="protein sequence ID" value="ORZ41614.1"/>
    <property type="molecule type" value="Genomic_DNA"/>
</dbReference>
<dbReference type="Proteomes" id="UP000193411">
    <property type="component" value="Unassembled WGS sequence"/>
</dbReference>
<dbReference type="Pfam" id="PF00533">
    <property type="entry name" value="BRCT"/>
    <property type="match status" value="2"/>
</dbReference>
<dbReference type="CDD" id="cd00027">
    <property type="entry name" value="BRCT"/>
    <property type="match status" value="1"/>
</dbReference>
<dbReference type="InterPro" id="IPR001357">
    <property type="entry name" value="BRCT_dom"/>
</dbReference>
<name>A0A1Y2I5N3_9FUNG</name>
<dbReference type="PANTHER" id="PTHR47667">
    <property type="entry name" value="REGULATOR OF TY1 TRANSPOSITION PROTEIN 107"/>
    <property type="match status" value="1"/>
</dbReference>
<dbReference type="OrthoDB" id="251770at2759"/>
<keyword evidence="3" id="KW-1185">Reference proteome</keyword>
<evidence type="ECO:0000259" key="1">
    <source>
        <dbReference type="PROSITE" id="PS50172"/>
    </source>
</evidence>
<evidence type="ECO:0000313" key="3">
    <source>
        <dbReference type="Proteomes" id="UP000193411"/>
    </source>
</evidence>
<feature type="domain" description="BRCT" evidence="1">
    <location>
        <begin position="146"/>
        <end position="243"/>
    </location>
</feature>
<accession>A0A1Y2I5N3</accession>
<gene>
    <name evidence="2" type="ORF">BCR44DRAFT_45472</name>
</gene>
<dbReference type="SMART" id="SM00292">
    <property type="entry name" value="BRCT"/>
    <property type="match status" value="2"/>
</dbReference>
<dbReference type="CDD" id="cd17727">
    <property type="entry name" value="BRCT_TopBP1_rpt6"/>
    <property type="match status" value="1"/>
</dbReference>
<protein>
    <recommendedName>
        <fullName evidence="1">BRCT domain-containing protein</fullName>
    </recommendedName>
</protein>